<protein>
    <recommendedName>
        <fullName evidence="3">DSC E3 ubiquitin ligase complex subunit 3 C-terminal domain-containing protein</fullName>
    </recommendedName>
</protein>
<feature type="region of interest" description="Disordered" evidence="1">
    <location>
        <begin position="166"/>
        <end position="188"/>
    </location>
</feature>
<proteinExistence type="predicted"/>
<keyword evidence="2" id="KW-0812">Transmembrane</keyword>
<dbReference type="PANTHER" id="PTHR28049">
    <property type="entry name" value="TRANSMEMBRANE PROTEIN YOR223W"/>
    <property type="match status" value="1"/>
</dbReference>
<evidence type="ECO:0000313" key="5">
    <source>
        <dbReference type="Proteomes" id="UP001306508"/>
    </source>
</evidence>
<evidence type="ECO:0000313" key="4">
    <source>
        <dbReference type="EMBL" id="KAK5780022.1"/>
    </source>
</evidence>
<dbReference type="Pfam" id="PF13373">
    <property type="entry name" value="Dsc3_C"/>
    <property type="match status" value="1"/>
</dbReference>
<feature type="domain" description="DSC E3 ubiquitin ligase complex subunit 3 C-terminal" evidence="3">
    <location>
        <begin position="138"/>
        <end position="274"/>
    </location>
</feature>
<name>A0AAN7WQS6_9SACH</name>
<keyword evidence="2" id="KW-0472">Membrane</keyword>
<organism evidence="4 5">
    <name type="scientific">Arxiozyma heterogenica</name>
    <dbReference type="NCBI Taxonomy" id="278026"/>
    <lineage>
        <taxon>Eukaryota</taxon>
        <taxon>Fungi</taxon>
        <taxon>Dikarya</taxon>
        <taxon>Ascomycota</taxon>
        <taxon>Saccharomycotina</taxon>
        <taxon>Saccharomycetes</taxon>
        <taxon>Saccharomycetales</taxon>
        <taxon>Saccharomycetaceae</taxon>
        <taxon>Arxiozyma</taxon>
    </lineage>
</organism>
<feature type="compositionally biased region" description="Low complexity" evidence="1">
    <location>
        <begin position="176"/>
        <end position="187"/>
    </location>
</feature>
<dbReference type="PANTHER" id="PTHR28049:SF1">
    <property type="entry name" value="DSC E3 UBIQUITIN LIGASE COMPLEX SUBUNIT 3"/>
    <property type="match status" value="1"/>
</dbReference>
<keyword evidence="2" id="KW-1133">Transmembrane helix</keyword>
<dbReference type="InterPro" id="IPR025390">
    <property type="entry name" value="Dsc3_C"/>
</dbReference>
<evidence type="ECO:0000259" key="3">
    <source>
        <dbReference type="Pfam" id="PF13373"/>
    </source>
</evidence>
<feature type="transmembrane region" description="Helical" evidence="2">
    <location>
        <begin position="228"/>
        <end position="246"/>
    </location>
</feature>
<evidence type="ECO:0000256" key="2">
    <source>
        <dbReference type="SAM" id="Phobius"/>
    </source>
</evidence>
<dbReference type="GO" id="GO:0005783">
    <property type="term" value="C:endoplasmic reticulum"/>
    <property type="evidence" value="ECO:0007669"/>
    <property type="project" value="TreeGrafter"/>
</dbReference>
<evidence type="ECO:0000256" key="1">
    <source>
        <dbReference type="SAM" id="MobiDB-lite"/>
    </source>
</evidence>
<dbReference type="EMBL" id="JAWIZZ010000045">
    <property type="protein sequence ID" value="KAK5780022.1"/>
    <property type="molecule type" value="Genomic_DNA"/>
</dbReference>
<gene>
    <name evidence="4" type="ORF">RI543_002562</name>
</gene>
<keyword evidence="5" id="KW-1185">Reference proteome</keyword>
<sequence length="275" mass="31033">MSSEPLLPVSQNTNQTGTKQIKVIFSDDTIPTLVISHIPSDIDYKWLRRNIRSLRSQQCGDKSLKFLKNGVYINESRFKSSLSKYFNTNGPNNNPFFIHCMVGIESLSPSELINDDLRDDTLGGTNQNNDSSEPMGVIGFDRLRGLGFSDEEINLLRQQFHAAYMDDENSGGNNGNGNENGDNLNPNTDMDRVRELEERWMENDVRDDGADEQFNSIPIGNFKHNIDLLIGITIGFTLGIFSLILIRQDGLFNRRQLMAIYAGVMINIVVCFTRV</sequence>
<comment type="caution">
    <text evidence="4">The sequence shown here is derived from an EMBL/GenBank/DDBJ whole genome shotgun (WGS) entry which is preliminary data.</text>
</comment>
<accession>A0AAN7WQS6</accession>
<dbReference type="AlphaFoldDB" id="A0AAN7WQS6"/>
<reference evidence="5" key="1">
    <citation type="submission" date="2023-07" db="EMBL/GenBank/DDBJ databases">
        <title>A draft genome of Kazachstania heterogenica Y-27499.</title>
        <authorList>
            <person name="Donic C."/>
            <person name="Kralova J.S."/>
            <person name="Fidel L."/>
            <person name="Ben-Dor S."/>
            <person name="Jung S."/>
        </authorList>
    </citation>
    <scope>NUCLEOTIDE SEQUENCE [LARGE SCALE GENOMIC DNA]</scope>
    <source>
        <strain evidence="5">Y27499</strain>
    </source>
</reference>
<dbReference type="InterPro" id="IPR045226">
    <property type="entry name" value="Dsc3"/>
</dbReference>
<dbReference type="GO" id="GO:0044695">
    <property type="term" value="C:Dsc E3 ubiquitin ligase complex"/>
    <property type="evidence" value="ECO:0007669"/>
    <property type="project" value="InterPro"/>
</dbReference>
<dbReference type="Proteomes" id="UP001306508">
    <property type="component" value="Unassembled WGS sequence"/>
</dbReference>